<sequence length="310" mass="33277">MAQTSSPASRGISLIFPNIPGVQGLTYRISITVRSQTGVLLPQCYVHFALGVNVIEASYLIGGSAWEEVATNFRWNFGTGLATPIMVFNCPGNAAYSFGLDNVQVVEMIDPPAIPEALPTPFRNAPPQNIPSVGATCGQAVQEPSFELFPAATPSALSPWEFVGTRYVLPYAYTSTTSIEAKRTGARALRVAINAISSGYTASMEFRQQKVVVCPNTLYEFKSWNVIFTANSRLTCQVGLKVNGGLVAMGDPFVYTASREFTPTSGYYLTGASETAVNLDLKLFCVGPTGITSVTIAYFDDVTFTPVPSL</sequence>
<dbReference type="HOGENOM" id="CLU_897551_0_0_1"/>
<protein>
    <submittedName>
        <fullName evidence="1">Uncharacterized protein</fullName>
    </submittedName>
</protein>
<evidence type="ECO:0000313" key="1">
    <source>
        <dbReference type="EMBL" id="EFQ88582.1"/>
    </source>
</evidence>
<dbReference type="Gene3D" id="2.60.120.260">
    <property type="entry name" value="Galactose-binding domain-like"/>
    <property type="match status" value="1"/>
</dbReference>
<proteinExistence type="predicted"/>
<gene>
    <name evidence="1" type="ORF">PTT_15473</name>
</gene>
<accession>E3S0A5</accession>
<dbReference type="KEGG" id="pte:PTT_15473"/>
<reference evidence="1 2" key="1">
    <citation type="journal article" date="2010" name="Genome Biol.">
        <title>A first genome assembly of the barley fungal pathogen Pyrenophora teres f. teres.</title>
        <authorList>
            <person name="Ellwood S.R."/>
            <person name="Liu Z."/>
            <person name="Syme R.A."/>
            <person name="Lai Z."/>
            <person name="Hane J.K."/>
            <person name="Keiper F."/>
            <person name="Moffat C.S."/>
            <person name="Oliver R.P."/>
            <person name="Friesen T.L."/>
        </authorList>
    </citation>
    <scope>NUCLEOTIDE SEQUENCE [LARGE SCALE GENOMIC DNA]</scope>
    <source>
        <strain evidence="1 2">0-1</strain>
    </source>
</reference>
<dbReference type="AlphaFoldDB" id="E3S0A5"/>
<dbReference type="Proteomes" id="UP000001067">
    <property type="component" value="Unassembled WGS sequence"/>
</dbReference>
<name>E3S0A5_PYRTT</name>
<evidence type="ECO:0000313" key="2">
    <source>
        <dbReference type="Proteomes" id="UP000001067"/>
    </source>
</evidence>
<dbReference type="EMBL" id="GL536294">
    <property type="protein sequence ID" value="EFQ88582.1"/>
    <property type="molecule type" value="Genomic_DNA"/>
</dbReference>
<keyword evidence="2" id="KW-1185">Reference proteome</keyword>
<organism evidence="2">
    <name type="scientific">Pyrenophora teres f. teres (strain 0-1)</name>
    <name type="common">Barley net blotch fungus</name>
    <name type="synonym">Drechslera teres f. teres</name>
    <dbReference type="NCBI Taxonomy" id="861557"/>
    <lineage>
        <taxon>Eukaryota</taxon>
        <taxon>Fungi</taxon>
        <taxon>Dikarya</taxon>
        <taxon>Ascomycota</taxon>
        <taxon>Pezizomycotina</taxon>
        <taxon>Dothideomycetes</taxon>
        <taxon>Pleosporomycetidae</taxon>
        <taxon>Pleosporales</taxon>
        <taxon>Pleosporineae</taxon>
        <taxon>Pleosporaceae</taxon>
        <taxon>Pyrenophora</taxon>
    </lineage>
</organism>
<dbReference type="OrthoDB" id="5410289at2759"/>